<feature type="compositionally biased region" description="Polar residues" evidence="1">
    <location>
        <begin position="298"/>
        <end position="313"/>
    </location>
</feature>
<feature type="region of interest" description="Disordered" evidence="1">
    <location>
        <begin position="897"/>
        <end position="919"/>
    </location>
</feature>
<feature type="region of interest" description="Disordered" evidence="1">
    <location>
        <begin position="298"/>
        <end position="419"/>
    </location>
</feature>
<accession>A0AAW3AE93</accession>
<feature type="compositionally biased region" description="Basic and acidic residues" evidence="1">
    <location>
        <begin position="901"/>
        <end position="912"/>
    </location>
</feature>
<feature type="compositionally biased region" description="Basic residues" evidence="1">
    <location>
        <begin position="406"/>
        <end position="419"/>
    </location>
</feature>
<gene>
    <name evidence="2" type="ORF">Q4I31_004277</name>
</gene>
<organism evidence="2 3">
    <name type="scientific">Leishmania lindenbergi</name>
    <dbReference type="NCBI Taxonomy" id="651832"/>
    <lineage>
        <taxon>Eukaryota</taxon>
        <taxon>Discoba</taxon>
        <taxon>Euglenozoa</taxon>
        <taxon>Kinetoplastea</taxon>
        <taxon>Metakinetoplastina</taxon>
        <taxon>Trypanosomatida</taxon>
        <taxon>Trypanosomatidae</taxon>
        <taxon>Leishmaniinae</taxon>
        <taxon>Leishmania</taxon>
    </lineage>
</organism>
<feature type="region of interest" description="Disordered" evidence="1">
    <location>
        <begin position="507"/>
        <end position="544"/>
    </location>
</feature>
<dbReference type="EMBL" id="JBAMZK010000026">
    <property type="protein sequence ID" value="KAL0503528.1"/>
    <property type="molecule type" value="Genomic_DNA"/>
</dbReference>
<feature type="compositionally biased region" description="Low complexity" evidence="1">
    <location>
        <begin position="1008"/>
        <end position="1017"/>
    </location>
</feature>
<evidence type="ECO:0000256" key="1">
    <source>
        <dbReference type="SAM" id="MobiDB-lite"/>
    </source>
</evidence>
<keyword evidence="3" id="KW-1185">Reference proteome</keyword>
<feature type="region of interest" description="Disordered" evidence="1">
    <location>
        <begin position="930"/>
        <end position="949"/>
    </location>
</feature>
<proteinExistence type="predicted"/>
<feature type="region of interest" description="Disordered" evidence="1">
    <location>
        <begin position="560"/>
        <end position="602"/>
    </location>
</feature>
<reference evidence="2 3" key="1">
    <citation type="submission" date="2024-02" db="EMBL/GenBank/DDBJ databases">
        <title>FIRST GENOME SEQUENCES OF Leishmania (Viannia) shawi, Leishmania (Viannia) lindenbergi AND Leishmania (Viannia) utingensis.</title>
        <authorList>
            <person name="Resadore F."/>
            <person name="Custodio M.G.F."/>
            <person name="Boite M.C."/>
            <person name="Cupolillo E."/>
            <person name="Ferreira G.E.M."/>
        </authorList>
    </citation>
    <scope>NUCLEOTIDE SEQUENCE [LARGE SCALE GENOMIC DNA]</scope>
    <source>
        <strain evidence="2 3">MHOM/BR/1966/M15733</strain>
    </source>
</reference>
<name>A0AAW3AE93_9TRYP</name>
<feature type="compositionally biased region" description="Polar residues" evidence="1">
    <location>
        <begin position="691"/>
        <end position="701"/>
    </location>
</feature>
<feature type="compositionally biased region" description="Polar residues" evidence="1">
    <location>
        <begin position="710"/>
        <end position="723"/>
    </location>
</feature>
<evidence type="ECO:0008006" key="4">
    <source>
        <dbReference type="Google" id="ProtNLM"/>
    </source>
</evidence>
<feature type="compositionally biased region" description="Polar residues" evidence="1">
    <location>
        <begin position="747"/>
        <end position="757"/>
    </location>
</feature>
<dbReference type="Proteomes" id="UP001500131">
    <property type="component" value="Unassembled WGS sequence"/>
</dbReference>
<feature type="compositionally biased region" description="Polar residues" evidence="1">
    <location>
        <begin position="320"/>
        <end position="330"/>
    </location>
</feature>
<feature type="region of interest" description="Disordered" evidence="1">
    <location>
        <begin position="990"/>
        <end position="1017"/>
    </location>
</feature>
<dbReference type="AlphaFoldDB" id="A0AAW3AE93"/>
<protein>
    <recommendedName>
        <fullName evidence="4">Protein kinase</fullName>
    </recommendedName>
</protein>
<evidence type="ECO:0000313" key="3">
    <source>
        <dbReference type="Proteomes" id="UP001500131"/>
    </source>
</evidence>
<feature type="region of interest" description="Disordered" evidence="1">
    <location>
        <begin position="656"/>
        <end position="796"/>
    </location>
</feature>
<feature type="compositionally biased region" description="Low complexity" evidence="1">
    <location>
        <begin position="560"/>
        <end position="584"/>
    </location>
</feature>
<feature type="region of interest" description="Disordered" evidence="1">
    <location>
        <begin position="615"/>
        <end position="637"/>
    </location>
</feature>
<comment type="caution">
    <text evidence="2">The sequence shown here is derived from an EMBL/GenBank/DDBJ whole genome shotgun (WGS) entry which is preliminary data.</text>
</comment>
<feature type="compositionally biased region" description="Polar residues" evidence="1">
    <location>
        <begin position="930"/>
        <end position="941"/>
    </location>
</feature>
<feature type="compositionally biased region" description="Polar residues" evidence="1">
    <location>
        <begin position="349"/>
        <end position="364"/>
    </location>
</feature>
<feature type="compositionally biased region" description="Basic and acidic residues" evidence="1">
    <location>
        <begin position="615"/>
        <end position="624"/>
    </location>
</feature>
<feature type="compositionally biased region" description="Basic and acidic residues" evidence="1">
    <location>
        <begin position="998"/>
        <end position="1007"/>
    </location>
</feature>
<evidence type="ECO:0000313" key="2">
    <source>
        <dbReference type="EMBL" id="KAL0503528.1"/>
    </source>
</evidence>
<feature type="compositionally biased region" description="Low complexity" evidence="1">
    <location>
        <begin position="732"/>
        <end position="746"/>
    </location>
</feature>
<sequence length="1017" mass="109903">MLSPCTYRAALLDLLTSPAAEPQGMKNDRVEMQVNHMHADLAQARHPYDPSLRLTHRSTPSFVEQEEERVVDNTMPATSTAAAAAPPAPSFPLVAFANGTPSISASYRVIEDSVLRPGKPQARVHSASSHGRTTVHKGVIDQPSVDVTVVEEEKHRSLILSFIDNCICTGVPDAVIAEQVQFMVSSMKESLALHAALHARQHKDRIREYELNELTAVLERQQLQFTQQQQQQQQQVAPPVLVSAPSLYSSSRVLAPPPPLSYTPPQHHERMGHLTAQRTVGAKPFHYTSISQGLSSDAWSTSATTHQSGQHSADNWRPLPSSQRMQSQAEPNVHASAGGSPVIPVSSWRPRTSTHASATETPTASVARPTKDSSSDADAASSSTGHAYAQPRTWWPLSRPTSASRRSPHARGTSCRHYHRRHSRHHKLCSACDSTSSSSRPSATFTAHAAVVADYPVDDRSAGQRRSAAAKWRQQYTPSQHYMKPTHTSLVRLESKSLPLSPLRNTSPVAAHSLRGGGHVKPATLRWRSSDHSPLARPGAASEVVGHRAALQKLLVRSTHSSRLRAAAASRRQTASSRSGSTTSCVDEDGNGEKSNEFDVSATAASVPVLRCRESVDRRGDSDTPHAQPSVATSVGAVTDGSLRATLARMRNSVVRVDPWSKTPPPPHSPSAWGANTSRIHAGLSIDPETPLNTTGSTCSNRAGEVGMTANGTVLTNTASTRGGSEKLSGCSRAASSSKPASAPTAQRSAPSQSAQEATEERQPRHRHYQSGQEHRPRRPPPQPQPQPWLNFRDAGTVSNLPASSVSTVDDDCSDANVCVTSPELQFFMERSQRKLRETERVLAQAPTPSHLASSSHLCQSPSPISIVNASHSRTLRHSTDMSSHAPSSSVDAQQTLLPAKDGHDRSLDTSRARQRQQRLTELHRRLSSYDTASNNISPKNPRSLAGKVSRESLSATLVTEVPHEDQQSSSVIFQPHYALPVSLENSPLVQISPTSSDEQKDERDDATATAAVATPM</sequence>